<dbReference type="RefSeq" id="WP_103661952.1">
    <property type="nucleotide sequence ID" value="NZ_ML136902.1"/>
</dbReference>
<dbReference type="Proteomes" id="UP000288291">
    <property type="component" value="Unassembled WGS sequence"/>
</dbReference>
<organism evidence="1 2">
    <name type="scientific">Lactobacillus xujianguonis</name>
    <dbReference type="NCBI Taxonomy" id="2495899"/>
    <lineage>
        <taxon>Bacteria</taxon>
        <taxon>Bacillati</taxon>
        <taxon>Bacillota</taxon>
        <taxon>Bacilli</taxon>
        <taxon>Lactobacillales</taxon>
        <taxon>Lactobacillaceae</taxon>
        <taxon>Lactobacillus</taxon>
    </lineage>
</organism>
<reference evidence="1 2" key="1">
    <citation type="submission" date="2018-12" db="EMBL/GenBank/DDBJ databases">
        <authorList>
            <person name="Meng J."/>
        </authorList>
    </citation>
    <scope>NUCLEOTIDE SEQUENCE [LARGE SCALE GENOMIC DNA]</scope>
    <source>
        <strain evidence="1 2">HT111-2</strain>
    </source>
</reference>
<dbReference type="InterPro" id="IPR020049">
    <property type="entry name" value="Major_capsid-like"/>
</dbReference>
<dbReference type="Gene3D" id="3.30.2400.30">
    <property type="match status" value="1"/>
</dbReference>
<evidence type="ECO:0000313" key="2">
    <source>
        <dbReference type="Proteomes" id="UP000288291"/>
    </source>
</evidence>
<sequence>MPNTATITQRELVTIDKKIYVPKKLQLNGRNLFNPIDCGPYDEAYGYDVVETSGEAQRSGFRNTDTPVGDETKHRFFTGFTSFEFGVEFTDDEVNRARAVGDSKFIDRKTDQATRTMLEYENQVIFNGQPEDYIIGLTEKADKTGYAQSTPTTKLNDMTTEQLLNYFKKVSHKITDLHFNDQKPRLLITDAVEELLDVPYNEYNADKTVEEMISKYFSRIDAIPEMEAKYTGRNLDMGLVFLNDDETGGIPYAEKINRILNEHLHRRTTYKYREKFGGVVIRYLNHVVQLNDLIKPTPAAD</sequence>
<name>A0A437ST48_9LACO</name>
<protein>
    <submittedName>
        <fullName evidence="1">DUF2184 domain-containing protein</fullName>
    </submittedName>
</protein>
<dbReference type="AlphaFoldDB" id="A0A437ST48"/>
<dbReference type="EMBL" id="RXIA01000034">
    <property type="protein sequence ID" value="RVU70017.1"/>
    <property type="molecule type" value="Genomic_DNA"/>
</dbReference>
<gene>
    <name evidence="1" type="ORF">EJK17_09790</name>
</gene>
<proteinExistence type="predicted"/>
<comment type="caution">
    <text evidence="1">The sequence shown here is derived from an EMBL/GenBank/DDBJ whole genome shotgun (WGS) entry which is preliminary data.</text>
</comment>
<evidence type="ECO:0000313" key="1">
    <source>
        <dbReference type="EMBL" id="RVU70017.1"/>
    </source>
</evidence>
<keyword evidence="2" id="KW-1185">Reference proteome</keyword>
<dbReference type="Pfam" id="PF09950">
    <property type="entry name" value="Major_capside"/>
    <property type="match status" value="1"/>
</dbReference>
<accession>A0A437ST48</accession>